<dbReference type="AlphaFoldDB" id="A0A2W7N7N9"/>
<dbReference type="InterPro" id="IPR036249">
    <property type="entry name" value="Thioredoxin-like_sf"/>
</dbReference>
<protein>
    <submittedName>
        <fullName evidence="2">Peroxiredoxin</fullName>
    </submittedName>
</protein>
<name>A0A2W7N7N9_9RHOB</name>
<dbReference type="Proteomes" id="UP000248916">
    <property type="component" value="Unassembled WGS sequence"/>
</dbReference>
<dbReference type="OrthoDB" id="9809746at2"/>
<dbReference type="EMBL" id="QKZL01000009">
    <property type="protein sequence ID" value="PZX15733.1"/>
    <property type="molecule type" value="Genomic_DNA"/>
</dbReference>
<dbReference type="PROSITE" id="PS51352">
    <property type="entry name" value="THIOREDOXIN_2"/>
    <property type="match status" value="1"/>
</dbReference>
<dbReference type="CDD" id="cd02970">
    <property type="entry name" value="PRX_like2"/>
    <property type="match status" value="1"/>
</dbReference>
<evidence type="ECO:0000313" key="2">
    <source>
        <dbReference type="EMBL" id="PZX15733.1"/>
    </source>
</evidence>
<dbReference type="Pfam" id="PF00578">
    <property type="entry name" value="AhpC-TSA"/>
    <property type="match status" value="1"/>
</dbReference>
<dbReference type="RefSeq" id="WP_111537502.1">
    <property type="nucleotide sequence ID" value="NZ_QKZL01000009.1"/>
</dbReference>
<dbReference type="InterPro" id="IPR013766">
    <property type="entry name" value="Thioredoxin_domain"/>
</dbReference>
<dbReference type="SUPFAM" id="SSF52833">
    <property type="entry name" value="Thioredoxin-like"/>
    <property type="match status" value="1"/>
</dbReference>
<keyword evidence="3" id="KW-1185">Reference proteome</keyword>
<evidence type="ECO:0000259" key="1">
    <source>
        <dbReference type="PROSITE" id="PS51352"/>
    </source>
</evidence>
<dbReference type="Gene3D" id="3.40.30.10">
    <property type="entry name" value="Glutaredoxin"/>
    <property type="match status" value="1"/>
</dbReference>
<organism evidence="2 3">
    <name type="scientific">Palleronia aestuarii</name>
    <dbReference type="NCBI Taxonomy" id="568105"/>
    <lineage>
        <taxon>Bacteria</taxon>
        <taxon>Pseudomonadati</taxon>
        <taxon>Pseudomonadota</taxon>
        <taxon>Alphaproteobacteria</taxon>
        <taxon>Rhodobacterales</taxon>
        <taxon>Roseobacteraceae</taxon>
        <taxon>Palleronia</taxon>
    </lineage>
</organism>
<dbReference type="GO" id="GO:0016491">
    <property type="term" value="F:oxidoreductase activity"/>
    <property type="evidence" value="ECO:0007669"/>
    <property type="project" value="InterPro"/>
</dbReference>
<feature type="domain" description="Thioredoxin" evidence="1">
    <location>
        <begin position="5"/>
        <end position="163"/>
    </location>
</feature>
<dbReference type="GO" id="GO:0016209">
    <property type="term" value="F:antioxidant activity"/>
    <property type="evidence" value="ECO:0007669"/>
    <property type="project" value="InterPro"/>
</dbReference>
<reference evidence="2 3" key="1">
    <citation type="submission" date="2018-06" db="EMBL/GenBank/DDBJ databases">
        <title>Genomic Encyclopedia of Archaeal and Bacterial Type Strains, Phase II (KMG-II): from individual species to whole genera.</title>
        <authorList>
            <person name="Goeker M."/>
        </authorList>
    </citation>
    <scope>NUCLEOTIDE SEQUENCE [LARGE SCALE GENOMIC DNA]</scope>
    <source>
        <strain evidence="2 3">DSM 22009</strain>
    </source>
</reference>
<comment type="caution">
    <text evidence="2">The sequence shown here is derived from an EMBL/GenBank/DDBJ whole genome shotgun (WGS) entry which is preliminary data.</text>
</comment>
<sequence length="174" mass="19330">MPTTPMPDETAPDLKVPLIIGTDWELSTQSPDAFTMIVVYRGLHCPICKSYLQELKSHFDDFVAKGFSVITISMDGKEKAQKAYDDWGLDNIPMGFDLSEEQAKAWGLYLSSSIQESETDTFAEPAVFWVRPDGRLYLSNIANMPFARPDLGLLLKSADTVAEKDYPARGTKAA</sequence>
<accession>A0A2W7N7N9</accession>
<proteinExistence type="predicted"/>
<dbReference type="InterPro" id="IPR000866">
    <property type="entry name" value="AhpC/TSA"/>
</dbReference>
<gene>
    <name evidence="2" type="ORF">LX81_02365</name>
</gene>
<evidence type="ECO:0000313" key="3">
    <source>
        <dbReference type="Proteomes" id="UP000248916"/>
    </source>
</evidence>